<name>A0ACB7ZCH4_9ERIC</name>
<proteinExistence type="predicted"/>
<reference evidence="1 2" key="1">
    <citation type="journal article" date="2021" name="Hortic Res">
        <title>High-quality reference genome and annotation aids understanding of berry development for evergreen blueberry (Vaccinium darrowii).</title>
        <authorList>
            <person name="Yu J."/>
            <person name="Hulse-Kemp A.M."/>
            <person name="Babiker E."/>
            <person name="Staton M."/>
        </authorList>
    </citation>
    <scope>NUCLEOTIDE SEQUENCE [LARGE SCALE GENOMIC DNA]</scope>
    <source>
        <strain evidence="2">cv. NJ 8807/NJ 8810</strain>
        <tissue evidence="1">Young leaf</tissue>
    </source>
</reference>
<sequence length="167" mass="19320">MIIKQEEEDNCVGEKGEYFVGVRIKEEQEEGPLPESFHCEECKLFKWEKVSKTGKVKYLPVREAIWLSSKDSAHTTISPNGLEEPASAKLESMDYFSSLLTNLRNDELDEKRELTLPTFCLVTRYDMVSWLNFSYTVTNTLLRLNVVLSFHDLTVEAWLVIENGFNE</sequence>
<comment type="caution">
    <text evidence="1">The sequence shown here is derived from an EMBL/GenBank/DDBJ whole genome shotgun (WGS) entry which is preliminary data.</text>
</comment>
<dbReference type="Proteomes" id="UP000828048">
    <property type="component" value="Chromosome 12"/>
</dbReference>
<evidence type="ECO:0000313" key="2">
    <source>
        <dbReference type="Proteomes" id="UP000828048"/>
    </source>
</evidence>
<gene>
    <name evidence="1" type="ORF">Vadar_014167</name>
</gene>
<keyword evidence="2" id="KW-1185">Reference proteome</keyword>
<protein>
    <submittedName>
        <fullName evidence="1">Uncharacterized protein</fullName>
    </submittedName>
</protein>
<dbReference type="EMBL" id="CM037162">
    <property type="protein sequence ID" value="KAH7863166.1"/>
    <property type="molecule type" value="Genomic_DNA"/>
</dbReference>
<evidence type="ECO:0000313" key="1">
    <source>
        <dbReference type="EMBL" id="KAH7863166.1"/>
    </source>
</evidence>
<accession>A0ACB7ZCH4</accession>
<organism evidence="1 2">
    <name type="scientific">Vaccinium darrowii</name>
    <dbReference type="NCBI Taxonomy" id="229202"/>
    <lineage>
        <taxon>Eukaryota</taxon>
        <taxon>Viridiplantae</taxon>
        <taxon>Streptophyta</taxon>
        <taxon>Embryophyta</taxon>
        <taxon>Tracheophyta</taxon>
        <taxon>Spermatophyta</taxon>
        <taxon>Magnoliopsida</taxon>
        <taxon>eudicotyledons</taxon>
        <taxon>Gunneridae</taxon>
        <taxon>Pentapetalae</taxon>
        <taxon>asterids</taxon>
        <taxon>Ericales</taxon>
        <taxon>Ericaceae</taxon>
        <taxon>Vaccinioideae</taxon>
        <taxon>Vaccinieae</taxon>
        <taxon>Vaccinium</taxon>
    </lineage>
</organism>